<feature type="transmembrane region" description="Helical" evidence="1">
    <location>
        <begin position="193"/>
        <end position="211"/>
    </location>
</feature>
<dbReference type="Proteomes" id="UP000183816">
    <property type="component" value="Unassembled WGS sequence"/>
</dbReference>
<feature type="transmembrane region" description="Helical" evidence="1">
    <location>
        <begin position="246"/>
        <end position="268"/>
    </location>
</feature>
<feature type="transmembrane region" description="Helical" evidence="1">
    <location>
        <begin position="31"/>
        <end position="52"/>
    </location>
</feature>
<dbReference type="OrthoDB" id="2083423at2"/>
<evidence type="ECO:0000313" key="3">
    <source>
        <dbReference type="Proteomes" id="UP000183816"/>
    </source>
</evidence>
<dbReference type="NCBIfam" id="TIGR04370">
    <property type="entry name" value="glyco_rpt_poly"/>
    <property type="match status" value="1"/>
</dbReference>
<organism evidence="2 3">
    <name type="scientific">Streptococcus equinus</name>
    <name type="common">Streptococcus bovis</name>
    <dbReference type="NCBI Taxonomy" id="1335"/>
    <lineage>
        <taxon>Bacteria</taxon>
        <taxon>Bacillati</taxon>
        <taxon>Bacillota</taxon>
        <taxon>Bacilli</taxon>
        <taxon>Lactobacillales</taxon>
        <taxon>Streptococcaceae</taxon>
        <taxon>Streptococcus</taxon>
    </lineage>
</organism>
<feature type="transmembrane region" description="Helical" evidence="1">
    <location>
        <begin position="421"/>
        <end position="442"/>
    </location>
</feature>
<feature type="transmembrane region" description="Helical" evidence="1">
    <location>
        <begin position="103"/>
        <end position="120"/>
    </location>
</feature>
<dbReference type="AlphaFoldDB" id="A0A1H0MI16"/>
<keyword evidence="1" id="KW-0812">Transmembrane</keyword>
<sequence>MILVCICLISLFFAILNLFLTKNDFFNPAVIFPLLFLIQGIFNIFALTYLNLEFHVEVLIILLISYLLFTIFNFINLRRRHREISGFYLDNLSVNKPIAVPKYVYYLAILSFVVVIYFQYRRLGQVAAVSGLGGASLTEKIALYDKLIKFDSKHFSTLNINLPRIVSNLSIITQAFGYLIAYKIVQNFISNKTFQMLDFSIIILLVGQMYLGGSRSPIFRVVTFIFFLFYILNLNKGYTREQMRKVLRKIIQASIVVVALFTISLTLYGRAVEYDVFHYLYIYLGAPLYNLDLFIQKYQFPVVQDYFGSQTFISFWNYWLPKRNLQSIELYLPFVRYNSTYELGNVYTTFYQFLYDFGYIGLCVLMAIISFYYTTIYRSIRISSHKNILTMTLFMYAFLFNDLIMLIFSNRFYETILNINTLKIFIAAYIIKSVLFDNSFYFGNYKIKLH</sequence>
<reference evidence="2 3" key="1">
    <citation type="submission" date="2016-10" db="EMBL/GenBank/DDBJ databases">
        <authorList>
            <person name="de Groot N.N."/>
        </authorList>
    </citation>
    <scope>NUCLEOTIDE SEQUENCE [LARGE SCALE GENOMIC DNA]</scope>
    <source>
        <strain evidence="2 3">Sb04</strain>
    </source>
</reference>
<keyword evidence="1" id="KW-0472">Membrane</keyword>
<dbReference type="EMBL" id="FNJK01000002">
    <property type="protein sequence ID" value="SDO80004.1"/>
    <property type="molecule type" value="Genomic_DNA"/>
</dbReference>
<accession>A0A1H0MI16</accession>
<protein>
    <submittedName>
        <fullName evidence="2">Oligosaccharide repeat unit polymerase</fullName>
    </submittedName>
</protein>
<evidence type="ECO:0000256" key="1">
    <source>
        <dbReference type="SAM" id="Phobius"/>
    </source>
</evidence>
<evidence type="ECO:0000313" key="2">
    <source>
        <dbReference type="EMBL" id="SDO80004.1"/>
    </source>
</evidence>
<name>A0A1H0MI16_STREI</name>
<proteinExistence type="predicted"/>
<dbReference type="RefSeq" id="WP_074482109.1">
    <property type="nucleotide sequence ID" value="NZ_FNJK01000002.1"/>
</dbReference>
<feature type="transmembrane region" description="Helical" evidence="1">
    <location>
        <begin position="217"/>
        <end position="234"/>
    </location>
</feature>
<feature type="transmembrane region" description="Helical" evidence="1">
    <location>
        <begin position="357"/>
        <end position="376"/>
    </location>
</feature>
<keyword evidence="1" id="KW-1133">Transmembrane helix</keyword>
<feature type="transmembrane region" description="Helical" evidence="1">
    <location>
        <begin position="59"/>
        <end position="77"/>
    </location>
</feature>
<feature type="transmembrane region" description="Helical" evidence="1">
    <location>
        <begin position="388"/>
        <end position="409"/>
    </location>
</feature>
<gene>
    <name evidence="2" type="ORF">SAMN05216347_102350</name>
</gene>